<organism evidence="2">
    <name type="scientific">Selaginella moellendorffii</name>
    <name type="common">Spikemoss</name>
    <dbReference type="NCBI Taxonomy" id="88036"/>
    <lineage>
        <taxon>Eukaryota</taxon>
        <taxon>Viridiplantae</taxon>
        <taxon>Streptophyta</taxon>
        <taxon>Embryophyta</taxon>
        <taxon>Tracheophyta</taxon>
        <taxon>Lycopodiopsida</taxon>
        <taxon>Selaginellales</taxon>
        <taxon>Selaginellaceae</taxon>
        <taxon>Selaginella</taxon>
    </lineage>
</organism>
<proteinExistence type="predicted"/>
<dbReference type="KEGG" id="smo:SELMODRAFT_417689"/>
<evidence type="ECO:0000313" key="1">
    <source>
        <dbReference type="EMBL" id="EFJ21070.1"/>
    </source>
</evidence>
<evidence type="ECO:0000313" key="2">
    <source>
        <dbReference type="Proteomes" id="UP000001514"/>
    </source>
</evidence>
<dbReference type="Proteomes" id="UP000001514">
    <property type="component" value="Unassembled WGS sequence"/>
</dbReference>
<name>D8S399_SELML</name>
<dbReference type="AlphaFoldDB" id="D8S399"/>
<dbReference type="EMBL" id="GL377600">
    <property type="protein sequence ID" value="EFJ21070.1"/>
    <property type="molecule type" value="Genomic_DNA"/>
</dbReference>
<dbReference type="InParanoid" id="D8S399"/>
<accession>D8S399</accession>
<dbReference type="HOGENOM" id="CLU_1597288_0_0_1"/>
<gene>
    <name evidence="1" type="ORF">SELMODRAFT_417689</name>
</gene>
<reference evidence="1 2" key="1">
    <citation type="journal article" date="2011" name="Science">
        <title>The Selaginella genome identifies genetic changes associated with the evolution of vascular plants.</title>
        <authorList>
            <person name="Banks J.A."/>
            <person name="Nishiyama T."/>
            <person name="Hasebe M."/>
            <person name="Bowman J.L."/>
            <person name="Gribskov M."/>
            <person name="dePamphilis C."/>
            <person name="Albert V.A."/>
            <person name="Aono N."/>
            <person name="Aoyama T."/>
            <person name="Ambrose B.A."/>
            <person name="Ashton N.W."/>
            <person name="Axtell M.J."/>
            <person name="Barker E."/>
            <person name="Barker M.S."/>
            <person name="Bennetzen J.L."/>
            <person name="Bonawitz N.D."/>
            <person name="Chapple C."/>
            <person name="Cheng C."/>
            <person name="Correa L.G."/>
            <person name="Dacre M."/>
            <person name="DeBarry J."/>
            <person name="Dreyer I."/>
            <person name="Elias M."/>
            <person name="Engstrom E.M."/>
            <person name="Estelle M."/>
            <person name="Feng L."/>
            <person name="Finet C."/>
            <person name="Floyd S.K."/>
            <person name="Frommer W.B."/>
            <person name="Fujita T."/>
            <person name="Gramzow L."/>
            <person name="Gutensohn M."/>
            <person name="Harholt J."/>
            <person name="Hattori M."/>
            <person name="Heyl A."/>
            <person name="Hirai T."/>
            <person name="Hiwatashi Y."/>
            <person name="Ishikawa M."/>
            <person name="Iwata M."/>
            <person name="Karol K.G."/>
            <person name="Koehler B."/>
            <person name="Kolukisaoglu U."/>
            <person name="Kubo M."/>
            <person name="Kurata T."/>
            <person name="Lalonde S."/>
            <person name="Li K."/>
            <person name="Li Y."/>
            <person name="Litt A."/>
            <person name="Lyons E."/>
            <person name="Manning G."/>
            <person name="Maruyama T."/>
            <person name="Michael T.P."/>
            <person name="Mikami K."/>
            <person name="Miyazaki S."/>
            <person name="Morinaga S."/>
            <person name="Murata T."/>
            <person name="Mueller-Roeber B."/>
            <person name="Nelson D.R."/>
            <person name="Obara M."/>
            <person name="Oguri Y."/>
            <person name="Olmstead R.G."/>
            <person name="Onodera N."/>
            <person name="Petersen B.L."/>
            <person name="Pils B."/>
            <person name="Prigge M."/>
            <person name="Rensing S.A."/>
            <person name="Riano-Pachon D.M."/>
            <person name="Roberts A.W."/>
            <person name="Sato Y."/>
            <person name="Scheller H.V."/>
            <person name="Schulz B."/>
            <person name="Schulz C."/>
            <person name="Shakirov E.V."/>
            <person name="Shibagaki N."/>
            <person name="Shinohara N."/>
            <person name="Shippen D.E."/>
            <person name="Soerensen I."/>
            <person name="Sotooka R."/>
            <person name="Sugimoto N."/>
            <person name="Sugita M."/>
            <person name="Sumikawa N."/>
            <person name="Tanurdzic M."/>
            <person name="Theissen G."/>
            <person name="Ulvskov P."/>
            <person name="Wakazuki S."/>
            <person name="Weng J.K."/>
            <person name="Willats W.W."/>
            <person name="Wipf D."/>
            <person name="Wolf P.G."/>
            <person name="Yang L."/>
            <person name="Zimmer A.D."/>
            <person name="Zhu Q."/>
            <person name="Mitros T."/>
            <person name="Hellsten U."/>
            <person name="Loque D."/>
            <person name="Otillar R."/>
            <person name="Salamov A."/>
            <person name="Schmutz J."/>
            <person name="Shapiro H."/>
            <person name="Lindquist E."/>
            <person name="Lucas S."/>
            <person name="Rokhsar D."/>
            <person name="Grigoriev I.V."/>
        </authorList>
    </citation>
    <scope>NUCLEOTIDE SEQUENCE [LARGE SCALE GENOMIC DNA]</scope>
</reference>
<protein>
    <submittedName>
        <fullName evidence="1">Uncharacterized protein</fullName>
    </submittedName>
</protein>
<dbReference type="Gramene" id="EFJ21070">
    <property type="protein sequence ID" value="EFJ21070"/>
    <property type="gene ID" value="SELMODRAFT_417689"/>
</dbReference>
<keyword evidence="2" id="KW-1185">Reference proteome</keyword>
<sequence>MRCKLTSLTRRAILSISAITLELQLPTTSFPPSHLTGIDHNSNPHAAGLNKFSDMDMKEFTSIYCGCKSPTRPWHGAGDKHMLPVLPVEEIGKEFSKWLKSLEHDYFKGQECFQEESMHIATGELLDKDKLSQAQKDYGGGIKGMQLLHHRAMAFQISFFVLISDFA</sequence>